<dbReference type="Pfam" id="PF00441">
    <property type="entry name" value="Acyl-CoA_dh_1"/>
    <property type="match status" value="1"/>
</dbReference>
<proteinExistence type="inferred from homology"/>
<sequence length="401" mass="45122">MSLVLDERELAFQQEVREFLQHNLTEEILHESLATSGVFPDKELALAWQQKLAAKGWAAPLWPEQYGGINWTQKQKYIFEVESAKAGAPLTIPLGLKMVGPVIIKYGSEQQKQRFLPRILSGEDYWCQGYSEPGSGSDLASLKCKAELVDGHYLVNGSKIWTTHAHFANWIFCLVRTSKEKKPQQGISFLLIPMDTPGISVKPITSISGQHDLNEVFFEDVKVPQENLVGEPGQGWTYAKYLLELERGAGAASARLRANLIRVTRLCQQKSMNSTQDSYFESLYVNRLIELDAAITALEYTELRAQKHYENGCESGAESSLLKTEATEIEQQLARLAVELLGPEAMVLKREKLSDSHWPIPKFQDSYWAVPRYLNSLAASIYGGTNEIQRNLIARTILTRS</sequence>
<dbReference type="Gene3D" id="1.20.140.10">
    <property type="entry name" value="Butyryl-CoA Dehydrogenase, subunit A, domain 3"/>
    <property type="match status" value="1"/>
</dbReference>
<evidence type="ECO:0000259" key="7">
    <source>
        <dbReference type="Pfam" id="PF00441"/>
    </source>
</evidence>
<keyword evidence="3 6" id="KW-0285">Flavoprotein</keyword>
<feature type="domain" description="Acyl-CoA oxidase/dehydrogenase middle" evidence="8">
    <location>
        <begin position="127"/>
        <end position="221"/>
    </location>
</feature>
<dbReference type="SUPFAM" id="SSF56645">
    <property type="entry name" value="Acyl-CoA dehydrogenase NM domain-like"/>
    <property type="match status" value="1"/>
</dbReference>
<evidence type="ECO:0000256" key="6">
    <source>
        <dbReference type="RuleBase" id="RU362125"/>
    </source>
</evidence>
<dbReference type="InterPro" id="IPR009100">
    <property type="entry name" value="AcylCoA_DH/oxidase_NM_dom_sf"/>
</dbReference>
<organism evidence="10 11">
    <name type="scientific">Shewanella corallii</name>
    <dbReference type="NCBI Taxonomy" id="560080"/>
    <lineage>
        <taxon>Bacteria</taxon>
        <taxon>Pseudomonadati</taxon>
        <taxon>Pseudomonadota</taxon>
        <taxon>Gammaproteobacteria</taxon>
        <taxon>Alteromonadales</taxon>
        <taxon>Shewanellaceae</taxon>
        <taxon>Shewanella</taxon>
    </lineage>
</organism>
<comment type="similarity">
    <text evidence="2 6">Belongs to the acyl-CoA dehydrogenase family.</text>
</comment>
<accession>A0ABT0NAM3</accession>
<name>A0ABT0NAM3_9GAMM</name>
<evidence type="ECO:0000313" key="10">
    <source>
        <dbReference type="EMBL" id="MCL2915503.1"/>
    </source>
</evidence>
<dbReference type="RefSeq" id="WP_249250086.1">
    <property type="nucleotide sequence ID" value="NZ_JAKIKT010000007.1"/>
</dbReference>
<evidence type="ECO:0000256" key="1">
    <source>
        <dbReference type="ARBA" id="ARBA00001974"/>
    </source>
</evidence>
<evidence type="ECO:0000256" key="2">
    <source>
        <dbReference type="ARBA" id="ARBA00009347"/>
    </source>
</evidence>
<feature type="domain" description="Acyl-CoA dehydrogenase/oxidase N-terminal" evidence="9">
    <location>
        <begin position="7"/>
        <end position="123"/>
    </location>
</feature>
<reference evidence="10 11" key="1">
    <citation type="submission" date="2022-01" db="EMBL/GenBank/DDBJ databases">
        <title>Whole genome-based taxonomy of the Shewanellaceae.</title>
        <authorList>
            <person name="Martin-Rodriguez A.J."/>
        </authorList>
    </citation>
    <scope>NUCLEOTIDE SEQUENCE [LARGE SCALE GENOMIC DNA]</scope>
    <source>
        <strain evidence="10 11">DSM 21332</strain>
    </source>
</reference>
<evidence type="ECO:0000313" key="11">
    <source>
        <dbReference type="Proteomes" id="UP001202831"/>
    </source>
</evidence>
<evidence type="ECO:0000256" key="3">
    <source>
        <dbReference type="ARBA" id="ARBA00022630"/>
    </source>
</evidence>
<dbReference type="InterPro" id="IPR006091">
    <property type="entry name" value="Acyl-CoA_Oxase/DH_mid-dom"/>
</dbReference>
<keyword evidence="11" id="KW-1185">Reference proteome</keyword>
<dbReference type="InterPro" id="IPR013786">
    <property type="entry name" value="AcylCoA_DH/ox_N"/>
</dbReference>
<comment type="cofactor">
    <cofactor evidence="1 6">
        <name>FAD</name>
        <dbReference type="ChEBI" id="CHEBI:57692"/>
    </cofactor>
</comment>
<dbReference type="InterPro" id="IPR009075">
    <property type="entry name" value="AcylCo_DH/oxidase_C"/>
</dbReference>
<dbReference type="PANTHER" id="PTHR43292:SF3">
    <property type="entry name" value="ACYL-COA DEHYDROGENASE FADE29"/>
    <property type="match status" value="1"/>
</dbReference>
<dbReference type="InterPro" id="IPR052161">
    <property type="entry name" value="Mycobact_Acyl-CoA_DH"/>
</dbReference>
<dbReference type="Gene3D" id="1.10.540.10">
    <property type="entry name" value="Acyl-CoA dehydrogenase/oxidase, N-terminal domain"/>
    <property type="match status" value="1"/>
</dbReference>
<dbReference type="InterPro" id="IPR046373">
    <property type="entry name" value="Acyl-CoA_Oxase/DH_mid-dom_sf"/>
</dbReference>
<dbReference type="Gene3D" id="2.40.110.10">
    <property type="entry name" value="Butyryl-CoA Dehydrogenase, subunit A, domain 2"/>
    <property type="match status" value="1"/>
</dbReference>
<dbReference type="Pfam" id="PF02771">
    <property type="entry name" value="Acyl-CoA_dh_N"/>
    <property type="match status" value="1"/>
</dbReference>
<keyword evidence="5 6" id="KW-0560">Oxidoreductase</keyword>
<dbReference type="PANTHER" id="PTHR43292">
    <property type="entry name" value="ACYL-COA DEHYDROGENASE"/>
    <property type="match status" value="1"/>
</dbReference>
<protein>
    <submittedName>
        <fullName evidence="10">Acyl-CoA dehydrogenase family protein</fullName>
    </submittedName>
</protein>
<keyword evidence="4 6" id="KW-0274">FAD</keyword>
<dbReference type="EMBL" id="JAKIKT010000007">
    <property type="protein sequence ID" value="MCL2915503.1"/>
    <property type="molecule type" value="Genomic_DNA"/>
</dbReference>
<evidence type="ECO:0000259" key="9">
    <source>
        <dbReference type="Pfam" id="PF02771"/>
    </source>
</evidence>
<gene>
    <name evidence="10" type="ORF">L2725_17250</name>
</gene>
<dbReference type="SUPFAM" id="SSF47203">
    <property type="entry name" value="Acyl-CoA dehydrogenase C-terminal domain-like"/>
    <property type="match status" value="1"/>
</dbReference>
<dbReference type="InterPro" id="IPR036250">
    <property type="entry name" value="AcylCo_DH-like_C"/>
</dbReference>
<dbReference type="Proteomes" id="UP001202831">
    <property type="component" value="Unassembled WGS sequence"/>
</dbReference>
<dbReference type="Pfam" id="PF02770">
    <property type="entry name" value="Acyl-CoA_dh_M"/>
    <property type="match status" value="1"/>
</dbReference>
<comment type="caution">
    <text evidence="10">The sequence shown here is derived from an EMBL/GenBank/DDBJ whole genome shotgun (WGS) entry which is preliminary data.</text>
</comment>
<evidence type="ECO:0000256" key="4">
    <source>
        <dbReference type="ARBA" id="ARBA00022827"/>
    </source>
</evidence>
<dbReference type="InterPro" id="IPR037069">
    <property type="entry name" value="AcylCoA_DH/ox_N_sf"/>
</dbReference>
<evidence type="ECO:0000259" key="8">
    <source>
        <dbReference type="Pfam" id="PF02770"/>
    </source>
</evidence>
<evidence type="ECO:0000256" key="5">
    <source>
        <dbReference type="ARBA" id="ARBA00023002"/>
    </source>
</evidence>
<feature type="domain" description="Acyl-CoA dehydrogenase/oxidase C-terminal" evidence="7">
    <location>
        <begin position="233"/>
        <end position="397"/>
    </location>
</feature>